<name>H0EFM3_GLAL7</name>
<evidence type="ECO:0000313" key="3">
    <source>
        <dbReference type="Proteomes" id="UP000005446"/>
    </source>
</evidence>
<comment type="caution">
    <text evidence="2">The sequence shown here is derived from an EMBL/GenBank/DDBJ whole genome shotgun (WGS) entry which is preliminary data.</text>
</comment>
<keyword evidence="1" id="KW-0812">Transmembrane</keyword>
<dbReference type="AlphaFoldDB" id="H0EFM3"/>
<organism evidence="2 3">
    <name type="scientific">Glarea lozoyensis (strain ATCC 74030 / MF5533)</name>
    <dbReference type="NCBI Taxonomy" id="1104152"/>
    <lineage>
        <taxon>Eukaryota</taxon>
        <taxon>Fungi</taxon>
        <taxon>Dikarya</taxon>
        <taxon>Ascomycota</taxon>
        <taxon>Pezizomycotina</taxon>
        <taxon>Leotiomycetes</taxon>
        <taxon>Helotiales</taxon>
        <taxon>Helotiaceae</taxon>
        <taxon>Glarea</taxon>
    </lineage>
</organism>
<evidence type="ECO:0000313" key="2">
    <source>
        <dbReference type="EMBL" id="EHL02781.1"/>
    </source>
</evidence>
<dbReference type="EMBL" id="AGUE01000020">
    <property type="protein sequence ID" value="EHL02781.1"/>
    <property type="molecule type" value="Genomic_DNA"/>
</dbReference>
<feature type="transmembrane region" description="Helical" evidence="1">
    <location>
        <begin position="15"/>
        <end position="34"/>
    </location>
</feature>
<sequence length="84" mass="9352">MTSSSSDEGSNHTRFSFSIGWVFLVGVNITQSAWGNINAYMFRLWDIFGERTCLRRITASIIASIVEKGTNKAAWANAEKGFLD</sequence>
<protein>
    <submittedName>
        <fullName evidence="2">Uncharacterized protein</fullName>
    </submittedName>
</protein>
<accession>H0EFM3</accession>
<keyword evidence="1" id="KW-0472">Membrane</keyword>
<keyword evidence="3" id="KW-1185">Reference proteome</keyword>
<dbReference type="InParanoid" id="H0EFM3"/>
<proteinExistence type="predicted"/>
<reference evidence="2 3" key="1">
    <citation type="journal article" date="2012" name="Eukaryot. Cell">
        <title>Genome sequence of the fungus Glarea lozoyensis: the first genome sequence of a species from the Helotiaceae family.</title>
        <authorList>
            <person name="Youssar L."/>
            <person name="Gruening B.A."/>
            <person name="Erxleben A."/>
            <person name="Guenther S."/>
            <person name="Huettel W."/>
        </authorList>
    </citation>
    <scope>NUCLEOTIDE SEQUENCE [LARGE SCALE GENOMIC DNA]</scope>
    <source>
        <strain evidence="3">ATCC 74030 / MF5533</strain>
    </source>
</reference>
<keyword evidence="1" id="KW-1133">Transmembrane helix</keyword>
<dbReference type="HOGENOM" id="CLU_2527675_0_0_1"/>
<evidence type="ECO:0000256" key="1">
    <source>
        <dbReference type="SAM" id="Phobius"/>
    </source>
</evidence>
<dbReference type="Proteomes" id="UP000005446">
    <property type="component" value="Unassembled WGS sequence"/>
</dbReference>
<gene>
    <name evidence="2" type="ORF">M7I_1300</name>
</gene>